<dbReference type="InterPro" id="IPR050109">
    <property type="entry name" value="HTH-type_TetR-like_transc_reg"/>
</dbReference>
<dbReference type="InterPro" id="IPR001647">
    <property type="entry name" value="HTH_TetR"/>
</dbReference>
<gene>
    <name evidence="6" type="ORF">H7F49_01090</name>
</gene>
<feature type="transmembrane region" description="Helical" evidence="4">
    <location>
        <begin position="164"/>
        <end position="186"/>
    </location>
</feature>
<keyword evidence="4" id="KW-0472">Membrane</keyword>
<protein>
    <submittedName>
        <fullName evidence="6">TetR/AcrR family transcriptional regulator</fullName>
    </submittedName>
</protein>
<feature type="compositionally biased region" description="Basic residues" evidence="3">
    <location>
        <begin position="13"/>
        <end position="25"/>
    </location>
</feature>
<dbReference type="GO" id="GO:0003700">
    <property type="term" value="F:DNA-binding transcription factor activity"/>
    <property type="evidence" value="ECO:0007669"/>
    <property type="project" value="TreeGrafter"/>
</dbReference>
<keyword evidence="4" id="KW-0812">Transmembrane</keyword>
<feature type="domain" description="HTH tetR-type" evidence="5">
    <location>
        <begin position="29"/>
        <end position="89"/>
    </location>
</feature>
<evidence type="ECO:0000256" key="4">
    <source>
        <dbReference type="SAM" id="Phobius"/>
    </source>
</evidence>
<dbReference type="PANTHER" id="PTHR30055:SF226">
    <property type="entry name" value="HTH-TYPE TRANSCRIPTIONAL REGULATOR PKSA"/>
    <property type="match status" value="1"/>
</dbReference>
<reference evidence="6 7" key="1">
    <citation type="submission" date="2020-08" db="EMBL/GenBank/DDBJ databases">
        <title>The genome sequence of Novosphingobium flavum 4Y4.</title>
        <authorList>
            <person name="Liu Y."/>
        </authorList>
    </citation>
    <scope>NUCLEOTIDE SEQUENCE [LARGE SCALE GENOMIC DNA]</scope>
    <source>
        <strain evidence="6 7">4Y4</strain>
    </source>
</reference>
<sequence length="222" mass="24088">MTMPNAPLSPLRRPPRHPPRHPHRPAKGERTTARILDEAEALFAQHGFAGTSLRDIATAVGIQQPGLYRHFAGKEELYRAVFERALRPLFDLMDGVLAQPDLTAVPADLTDRMIDLLALHPNIARLLVRAATSPATETDAIAVQWLGQLVDYGRRLTRKAGYDMADGLLGLQVIAVFNVLFGYFAAAPLLQSLLGAGCAEPELLTEQSRLVGGLIAAFGRPG</sequence>
<dbReference type="Gene3D" id="1.10.357.10">
    <property type="entry name" value="Tetracycline Repressor, domain 2"/>
    <property type="match status" value="1"/>
</dbReference>
<evidence type="ECO:0000259" key="5">
    <source>
        <dbReference type="PROSITE" id="PS50977"/>
    </source>
</evidence>
<evidence type="ECO:0000313" key="6">
    <source>
        <dbReference type="EMBL" id="MBC2650296.1"/>
    </source>
</evidence>
<evidence type="ECO:0000256" key="1">
    <source>
        <dbReference type="ARBA" id="ARBA00023125"/>
    </source>
</evidence>
<dbReference type="PRINTS" id="PR00455">
    <property type="entry name" value="HTHTETR"/>
</dbReference>
<dbReference type="Proteomes" id="UP000520156">
    <property type="component" value="Unassembled WGS sequence"/>
</dbReference>
<evidence type="ECO:0000256" key="3">
    <source>
        <dbReference type="SAM" id="MobiDB-lite"/>
    </source>
</evidence>
<dbReference type="Pfam" id="PF00440">
    <property type="entry name" value="TetR_N"/>
    <property type="match status" value="1"/>
</dbReference>
<proteinExistence type="predicted"/>
<comment type="caution">
    <text evidence="6">The sequence shown here is derived from an EMBL/GenBank/DDBJ whole genome shotgun (WGS) entry which is preliminary data.</text>
</comment>
<keyword evidence="1 2" id="KW-0238">DNA-binding</keyword>
<accession>A0A7X1F4L1</accession>
<name>A0A7X1F4L1_9SPHN</name>
<dbReference type="RefSeq" id="WP_185681704.1">
    <property type="nucleotide sequence ID" value="NZ_JACLAU010000001.1"/>
</dbReference>
<dbReference type="GO" id="GO:0000976">
    <property type="term" value="F:transcription cis-regulatory region binding"/>
    <property type="evidence" value="ECO:0007669"/>
    <property type="project" value="TreeGrafter"/>
</dbReference>
<organism evidence="6 7">
    <name type="scientific">Novosphingobium aerophilum</name>
    <dbReference type="NCBI Taxonomy" id="2839843"/>
    <lineage>
        <taxon>Bacteria</taxon>
        <taxon>Pseudomonadati</taxon>
        <taxon>Pseudomonadota</taxon>
        <taxon>Alphaproteobacteria</taxon>
        <taxon>Sphingomonadales</taxon>
        <taxon>Sphingomonadaceae</taxon>
        <taxon>Novosphingobium</taxon>
    </lineage>
</organism>
<feature type="DNA-binding region" description="H-T-H motif" evidence="2">
    <location>
        <begin position="52"/>
        <end position="71"/>
    </location>
</feature>
<dbReference type="PROSITE" id="PS01081">
    <property type="entry name" value="HTH_TETR_1"/>
    <property type="match status" value="1"/>
</dbReference>
<dbReference type="InterPro" id="IPR023772">
    <property type="entry name" value="DNA-bd_HTH_TetR-type_CS"/>
</dbReference>
<evidence type="ECO:0000313" key="7">
    <source>
        <dbReference type="Proteomes" id="UP000520156"/>
    </source>
</evidence>
<dbReference type="AlphaFoldDB" id="A0A7X1F4L1"/>
<keyword evidence="4" id="KW-1133">Transmembrane helix</keyword>
<evidence type="ECO:0000256" key="2">
    <source>
        <dbReference type="PROSITE-ProRule" id="PRU00335"/>
    </source>
</evidence>
<dbReference type="PANTHER" id="PTHR30055">
    <property type="entry name" value="HTH-TYPE TRANSCRIPTIONAL REGULATOR RUTR"/>
    <property type="match status" value="1"/>
</dbReference>
<keyword evidence="7" id="KW-1185">Reference proteome</keyword>
<dbReference type="SUPFAM" id="SSF46689">
    <property type="entry name" value="Homeodomain-like"/>
    <property type="match status" value="1"/>
</dbReference>
<dbReference type="InterPro" id="IPR009057">
    <property type="entry name" value="Homeodomain-like_sf"/>
</dbReference>
<dbReference type="PROSITE" id="PS50977">
    <property type="entry name" value="HTH_TETR_2"/>
    <property type="match status" value="1"/>
</dbReference>
<dbReference type="EMBL" id="JACLAU010000001">
    <property type="protein sequence ID" value="MBC2650296.1"/>
    <property type="molecule type" value="Genomic_DNA"/>
</dbReference>
<feature type="region of interest" description="Disordered" evidence="3">
    <location>
        <begin position="1"/>
        <end position="30"/>
    </location>
</feature>